<evidence type="ECO:0000256" key="9">
    <source>
        <dbReference type="ARBA" id="ARBA00044820"/>
    </source>
</evidence>
<feature type="region of interest" description="Disordered" evidence="11">
    <location>
        <begin position="474"/>
        <end position="493"/>
    </location>
</feature>
<evidence type="ECO:0000256" key="8">
    <source>
        <dbReference type="ARBA" id="ARBA00044786"/>
    </source>
</evidence>
<organism evidence="12 13">
    <name type="scientific">Drosophila erecta</name>
    <name type="common">Fruit fly</name>
    <dbReference type="NCBI Taxonomy" id="7220"/>
    <lineage>
        <taxon>Eukaryota</taxon>
        <taxon>Metazoa</taxon>
        <taxon>Ecdysozoa</taxon>
        <taxon>Arthropoda</taxon>
        <taxon>Hexapoda</taxon>
        <taxon>Insecta</taxon>
        <taxon>Pterygota</taxon>
        <taxon>Neoptera</taxon>
        <taxon>Endopterygota</taxon>
        <taxon>Diptera</taxon>
        <taxon>Brachycera</taxon>
        <taxon>Muscomorpha</taxon>
        <taxon>Ephydroidea</taxon>
        <taxon>Drosophilidae</taxon>
        <taxon>Drosophila</taxon>
        <taxon>Sophophora</taxon>
    </lineage>
</organism>
<comment type="similarity">
    <text evidence="3 10">Belongs to the PTPA-type PPIase family.</text>
</comment>
<evidence type="ECO:0000256" key="1">
    <source>
        <dbReference type="ARBA" id="ARBA00000971"/>
    </source>
</evidence>
<dbReference type="GO" id="GO:0008160">
    <property type="term" value="F:protein tyrosine phosphatase activator activity"/>
    <property type="evidence" value="ECO:0007669"/>
    <property type="project" value="TreeGrafter"/>
</dbReference>
<proteinExistence type="inferred from homology"/>
<feature type="compositionally biased region" description="Basic and acidic residues" evidence="11">
    <location>
        <begin position="369"/>
        <end position="382"/>
    </location>
</feature>
<comment type="function">
    <text evidence="10">PPIases accelerate the folding of proteins. It catalyzes the cis-trans isomerization of proline imidic peptide bonds in oligopeptides.</text>
</comment>
<gene>
    <name evidence="12" type="primary">Dere\GG10885</name>
    <name evidence="12" type="ORF">Dere_GG10885</name>
</gene>
<evidence type="ECO:0000256" key="6">
    <source>
        <dbReference type="ARBA" id="ARBA00023110"/>
    </source>
</evidence>
<keyword evidence="13" id="KW-1185">Reference proteome</keyword>
<dbReference type="KEGG" id="der:6552834"/>
<dbReference type="AlphaFoldDB" id="B3P2I7"/>
<dbReference type="eggNOG" id="KOG2867">
    <property type="taxonomic scope" value="Eukaryota"/>
</dbReference>
<evidence type="ECO:0000256" key="5">
    <source>
        <dbReference type="ARBA" id="ARBA00022490"/>
    </source>
</evidence>
<evidence type="ECO:0000256" key="2">
    <source>
        <dbReference type="ARBA" id="ARBA00004496"/>
    </source>
</evidence>
<name>B3P2I7_DROER</name>
<feature type="compositionally biased region" description="Acidic residues" evidence="11">
    <location>
        <begin position="345"/>
        <end position="354"/>
    </location>
</feature>
<dbReference type="EC" id="5.2.1.8" evidence="4 10"/>
<dbReference type="GO" id="GO:0000159">
    <property type="term" value="C:protein phosphatase type 2A complex"/>
    <property type="evidence" value="ECO:0007669"/>
    <property type="project" value="TreeGrafter"/>
</dbReference>
<dbReference type="InterPro" id="IPR037218">
    <property type="entry name" value="PTPA_sf"/>
</dbReference>
<feature type="region of interest" description="Disordered" evidence="11">
    <location>
        <begin position="340"/>
        <end position="387"/>
    </location>
</feature>
<feature type="compositionally biased region" description="Polar residues" evidence="11">
    <location>
        <begin position="484"/>
        <end position="493"/>
    </location>
</feature>
<evidence type="ECO:0000313" key="13">
    <source>
        <dbReference type="Proteomes" id="UP000008711"/>
    </source>
</evidence>
<accession>B3P2I7</accession>
<evidence type="ECO:0000256" key="3">
    <source>
        <dbReference type="ARBA" id="ARBA00011019"/>
    </source>
</evidence>
<evidence type="ECO:0000256" key="4">
    <source>
        <dbReference type="ARBA" id="ARBA00013194"/>
    </source>
</evidence>
<protein>
    <recommendedName>
        <fullName evidence="8 10">Serine/threonine-protein phosphatase 2A activator</fullName>
        <ecNumber evidence="4 10">5.2.1.8</ecNumber>
    </recommendedName>
    <alternativeName>
        <fullName evidence="9 10">Phosphotyrosyl phosphatase activator</fullName>
    </alternativeName>
</protein>
<evidence type="ECO:0000256" key="10">
    <source>
        <dbReference type="RuleBase" id="RU361210"/>
    </source>
</evidence>
<dbReference type="GO" id="GO:0005634">
    <property type="term" value="C:nucleus"/>
    <property type="evidence" value="ECO:0007669"/>
    <property type="project" value="TreeGrafter"/>
</dbReference>
<dbReference type="GO" id="GO:0007052">
    <property type="term" value="P:mitotic spindle organization"/>
    <property type="evidence" value="ECO:0007669"/>
    <property type="project" value="TreeGrafter"/>
</dbReference>
<dbReference type="Proteomes" id="UP000008711">
    <property type="component" value="Unassembled WGS sequence"/>
</dbReference>
<dbReference type="SUPFAM" id="SSF140984">
    <property type="entry name" value="PTPA-like"/>
    <property type="match status" value="1"/>
</dbReference>
<dbReference type="GO" id="GO:0005737">
    <property type="term" value="C:cytoplasm"/>
    <property type="evidence" value="ECO:0007669"/>
    <property type="project" value="UniProtKB-SubCell"/>
</dbReference>
<dbReference type="PANTHER" id="PTHR10012:SF0">
    <property type="entry name" value="SERINE_THREONINE-PROTEIN PHOSPHATASE 2A ACTIVATOR"/>
    <property type="match status" value="1"/>
</dbReference>
<dbReference type="HOGENOM" id="CLU_030733_5_0_1"/>
<comment type="subcellular location">
    <subcellularLocation>
        <location evidence="2 10">Cytoplasm</location>
    </subcellularLocation>
</comment>
<dbReference type="Gene3D" id="1.20.120.1150">
    <property type="match status" value="1"/>
</dbReference>
<keyword evidence="7 10" id="KW-0413">Isomerase</keyword>
<dbReference type="Pfam" id="PF03095">
    <property type="entry name" value="PTPA"/>
    <property type="match status" value="1"/>
</dbReference>
<dbReference type="OMA" id="KNWYKVE"/>
<evidence type="ECO:0000256" key="11">
    <source>
        <dbReference type="SAM" id="MobiDB-lite"/>
    </source>
</evidence>
<comment type="catalytic activity">
    <reaction evidence="1 10">
        <text>[protein]-peptidylproline (omega=180) = [protein]-peptidylproline (omega=0)</text>
        <dbReference type="Rhea" id="RHEA:16237"/>
        <dbReference type="Rhea" id="RHEA-COMP:10747"/>
        <dbReference type="Rhea" id="RHEA-COMP:10748"/>
        <dbReference type="ChEBI" id="CHEBI:83833"/>
        <dbReference type="ChEBI" id="CHEBI:83834"/>
        <dbReference type="EC" id="5.2.1.8"/>
    </reaction>
</comment>
<keyword evidence="6 10" id="KW-0697">Rotamase</keyword>
<reference evidence="12 13" key="1">
    <citation type="journal article" date="2007" name="Nature">
        <title>Evolution of genes and genomes on the Drosophila phylogeny.</title>
        <authorList>
            <consortium name="Drosophila 12 Genomes Consortium"/>
            <person name="Clark A.G."/>
            <person name="Eisen M.B."/>
            <person name="Smith D.R."/>
            <person name="Bergman C.M."/>
            <person name="Oliver B."/>
            <person name="Markow T.A."/>
            <person name="Kaufman T.C."/>
            <person name="Kellis M."/>
            <person name="Gelbart W."/>
            <person name="Iyer V.N."/>
            <person name="Pollard D.A."/>
            <person name="Sackton T.B."/>
            <person name="Larracuente A.M."/>
            <person name="Singh N.D."/>
            <person name="Abad J.P."/>
            <person name="Abt D.N."/>
            <person name="Adryan B."/>
            <person name="Aguade M."/>
            <person name="Akashi H."/>
            <person name="Anderson W.W."/>
            <person name="Aquadro C.F."/>
            <person name="Ardell D.H."/>
            <person name="Arguello R."/>
            <person name="Artieri C.G."/>
            <person name="Barbash D.A."/>
            <person name="Barker D."/>
            <person name="Barsanti P."/>
            <person name="Batterham P."/>
            <person name="Batzoglou S."/>
            <person name="Begun D."/>
            <person name="Bhutkar A."/>
            <person name="Blanco E."/>
            <person name="Bosak S.A."/>
            <person name="Bradley R.K."/>
            <person name="Brand A.D."/>
            <person name="Brent M.R."/>
            <person name="Brooks A.N."/>
            <person name="Brown R.H."/>
            <person name="Butlin R.K."/>
            <person name="Caggese C."/>
            <person name="Calvi B.R."/>
            <person name="Bernardo de Carvalho A."/>
            <person name="Caspi A."/>
            <person name="Castrezana S."/>
            <person name="Celniker S.E."/>
            <person name="Chang J.L."/>
            <person name="Chapple C."/>
            <person name="Chatterji S."/>
            <person name="Chinwalla A."/>
            <person name="Civetta A."/>
            <person name="Clifton S.W."/>
            <person name="Comeron J.M."/>
            <person name="Costello J.C."/>
            <person name="Coyne J.A."/>
            <person name="Daub J."/>
            <person name="David R.G."/>
            <person name="Delcher A.L."/>
            <person name="Delehaunty K."/>
            <person name="Do C.B."/>
            <person name="Ebling H."/>
            <person name="Edwards K."/>
            <person name="Eickbush T."/>
            <person name="Evans J.D."/>
            <person name="Filipski A."/>
            <person name="Findeiss S."/>
            <person name="Freyhult E."/>
            <person name="Fulton L."/>
            <person name="Fulton R."/>
            <person name="Garcia A.C."/>
            <person name="Gardiner A."/>
            <person name="Garfield D.A."/>
            <person name="Garvin B.E."/>
            <person name="Gibson G."/>
            <person name="Gilbert D."/>
            <person name="Gnerre S."/>
            <person name="Godfrey J."/>
            <person name="Good R."/>
            <person name="Gotea V."/>
            <person name="Gravely B."/>
            <person name="Greenberg A.J."/>
            <person name="Griffiths-Jones S."/>
            <person name="Gross S."/>
            <person name="Guigo R."/>
            <person name="Gustafson E.A."/>
            <person name="Haerty W."/>
            <person name="Hahn M.W."/>
            <person name="Halligan D.L."/>
            <person name="Halpern A.L."/>
            <person name="Halter G.M."/>
            <person name="Han M.V."/>
            <person name="Heger A."/>
            <person name="Hillier L."/>
            <person name="Hinrichs A.S."/>
            <person name="Holmes I."/>
            <person name="Hoskins R.A."/>
            <person name="Hubisz M.J."/>
            <person name="Hultmark D."/>
            <person name="Huntley M.A."/>
            <person name="Jaffe D.B."/>
            <person name="Jagadeeshan S."/>
            <person name="Jeck W.R."/>
            <person name="Johnson J."/>
            <person name="Jones C.D."/>
            <person name="Jordan W.C."/>
            <person name="Karpen G.H."/>
            <person name="Kataoka E."/>
            <person name="Keightley P.D."/>
            <person name="Kheradpour P."/>
            <person name="Kirkness E.F."/>
            <person name="Koerich L.B."/>
            <person name="Kristiansen K."/>
            <person name="Kudrna D."/>
            <person name="Kulathinal R.J."/>
            <person name="Kumar S."/>
            <person name="Kwok R."/>
            <person name="Lander E."/>
            <person name="Langley C.H."/>
            <person name="Lapoint R."/>
            <person name="Lazzaro B.P."/>
            <person name="Lee S.J."/>
            <person name="Levesque L."/>
            <person name="Li R."/>
            <person name="Lin C.F."/>
            <person name="Lin M.F."/>
            <person name="Lindblad-Toh K."/>
            <person name="Llopart A."/>
            <person name="Long M."/>
            <person name="Low L."/>
            <person name="Lozovsky E."/>
            <person name="Lu J."/>
            <person name="Luo M."/>
            <person name="Machado C.A."/>
            <person name="Makalowski W."/>
            <person name="Marzo M."/>
            <person name="Matsuda M."/>
            <person name="Matzkin L."/>
            <person name="McAllister B."/>
            <person name="McBride C.S."/>
            <person name="McKernan B."/>
            <person name="McKernan K."/>
            <person name="Mendez-Lago M."/>
            <person name="Minx P."/>
            <person name="Mollenhauer M.U."/>
            <person name="Montooth K."/>
            <person name="Mount S.M."/>
            <person name="Mu X."/>
            <person name="Myers E."/>
            <person name="Negre B."/>
            <person name="Newfeld S."/>
            <person name="Nielsen R."/>
            <person name="Noor M.A."/>
            <person name="O'Grady P."/>
            <person name="Pachter L."/>
            <person name="Papaceit M."/>
            <person name="Parisi M.J."/>
            <person name="Parisi M."/>
            <person name="Parts L."/>
            <person name="Pedersen J.S."/>
            <person name="Pesole G."/>
            <person name="Phillippy A.M."/>
            <person name="Ponting C.P."/>
            <person name="Pop M."/>
            <person name="Porcelli D."/>
            <person name="Powell J.R."/>
            <person name="Prohaska S."/>
            <person name="Pruitt K."/>
            <person name="Puig M."/>
            <person name="Quesneville H."/>
            <person name="Ram K.R."/>
            <person name="Rand D."/>
            <person name="Rasmussen M.D."/>
            <person name="Reed L.K."/>
            <person name="Reenan R."/>
            <person name="Reily A."/>
            <person name="Remington K.A."/>
            <person name="Rieger T.T."/>
            <person name="Ritchie M.G."/>
            <person name="Robin C."/>
            <person name="Rogers Y.H."/>
            <person name="Rohde C."/>
            <person name="Rozas J."/>
            <person name="Rubenfield M.J."/>
            <person name="Ruiz A."/>
            <person name="Russo S."/>
            <person name="Salzberg S.L."/>
            <person name="Sanchez-Gracia A."/>
            <person name="Saranga D.J."/>
            <person name="Sato H."/>
            <person name="Schaeffer S.W."/>
            <person name="Schatz M.C."/>
            <person name="Schlenke T."/>
            <person name="Schwartz R."/>
            <person name="Segarra C."/>
            <person name="Singh R.S."/>
            <person name="Sirot L."/>
            <person name="Sirota M."/>
            <person name="Sisneros N.B."/>
            <person name="Smith C.D."/>
            <person name="Smith T.F."/>
            <person name="Spieth J."/>
            <person name="Stage D.E."/>
            <person name="Stark A."/>
            <person name="Stephan W."/>
            <person name="Strausberg R.L."/>
            <person name="Strempel S."/>
            <person name="Sturgill D."/>
            <person name="Sutton G."/>
            <person name="Sutton G.G."/>
            <person name="Tao W."/>
            <person name="Teichmann S."/>
            <person name="Tobari Y.N."/>
            <person name="Tomimura Y."/>
            <person name="Tsolas J.M."/>
            <person name="Valente V.L."/>
            <person name="Venter E."/>
            <person name="Venter J.C."/>
            <person name="Vicario S."/>
            <person name="Vieira F.G."/>
            <person name="Vilella A.J."/>
            <person name="Villasante A."/>
            <person name="Walenz B."/>
            <person name="Wang J."/>
            <person name="Wasserman M."/>
            <person name="Watts T."/>
            <person name="Wilson D."/>
            <person name="Wilson R.K."/>
            <person name="Wing R.A."/>
            <person name="Wolfner M.F."/>
            <person name="Wong A."/>
            <person name="Wong G.K."/>
            <person name="Wu C.I."/>
            <person name="Wu G."/>
            <person name="Yamamoto D."/>
            <person name="Yang H.P."/>
            <person name="Yang S.P."/>
            <person name="Yorke J.A."/>
            <person name="Yoshida K."/>
            <person name="Zdobnov E."/>
            <person name="Zhang P."/>
            <person name="Zhang Y."/>
            <person name="Zimin A.V."/>
            <person name="Baldwin J."/>
            <person name="Abdouelleil A."/>
            <person name="Abdulkadir J."/>
            <person name="Abebe A."/>
            <person name="Abera B."/>
            <person name="Abreu J."/>
            <person name="Acer S.C."/>
            <person name="Aftuck L."/>
            <person name="Alexander A."/>
            <person name="An P."/>
            <person name="Anderson E."/>
            <person name="Anderson S."/>
            <person name="Arachi H."/>
            <person name="Azer M."/>
            <person name="Bachantsang P."/>
            <person name="Barry A."/>
            <person name="Bayul T."/>
            <person name="Berlin A."/>
            <person name="Bessette D."/>
            <person name="Bloom T."/>
            <person name="Blye J."/>
            <person name="Boguslavskiy L."/>
            <person name="Bonnet C."/>
            <person name="Boukhgalter B."/>
            <person name="Bourzgui I."/>
            <person name="Brown A."/>
            <person name="Cahill P."/>
            <person name="Channer S."/>
            <person name="Cheshatsang Y."/>
            <person name="Chuda L."/>
            <person name="Citroen M."/>
            <person name="Collymore A."/>
            <person name="Cooke P."/>
            <person name="Costello M."/>
            <person name="D'Aco K."/>
            <person name="Daza R."/>
            <person name="De Haan G."/>
            <person name="DeGray S."/>
            <person name="DeMaso C."/>
            <person name="Dhargay N."/>
            <person name="Dooley K."/>
            <person name="Dooley E."/>
            <person name="Doricent M."/>
            <person name="Dorje P."/>
            <person name="Dorjee K."/>
            <person name="Dupes A."/>
            <person name="Elong R."/>
            <person name="Falk J."/>
            <person name="Farina A."/>
            <person name="Faro S."/>
            <person name="Ferguson D."/>
            <person name="Fisher S."/>
            <person name="Foley C.D."/>
            <person name="Franke A."/>
            <person name="Friedrich D."/>
            <person name="Gadbois L."/>
            <person name="Gearin G."/>
            <person name="Gearin C.R."/>
            <person name="Giannoukos G."/>
            <person name="Goode T."/>
            <person name="Graham J."/>
            <person name="Grandbois E."/>
            <person name="Grewal S."/>
            <person name="Gyaltsen K."/>
            <person name="Hafez N."/>
            <person name="Hagos B."/>
            <person name="Hall J."/>
            <person name="Henson C."/>
            <person name="Hollinger A."/>
            <person name="Honan T."/>
            <person name="Huard M.D."/>
            <person name="Hughes L."/>
            <person name="Hurhula B."/>
            <person name="Husby M.E."/>
            <person name="Kamat A."/>
            <person name="Kanga B."/>
            <person name="Kashin S."/>
            <person name="Khazanovich D."/>
            <person name="Kisner P."/>
            <person name="Lance K."/>
            <person name="Lara M."/>
            <person name="Lee W."/>
            <person name="Lennon N."/>
            <person name="Letendre F."/>
            <person name="LeVine R."/>
            <person name="Lipovsky A."/>
            <person name="Liu X."/>
            <person name="Liu J."/>
            <person name="Liu S."/>
            <person name="Lokyitsang T."/>
            <person name="Lokyitsang Y."/>
            <person name="Lubonja R."/>
            <person name="Lui A."/>
            <person name="MacDonald P."/>
            <person name="Magnisalis V."/>
            <person name="Maru K."/>
            <person name="Matthews C."/>
            <person name="McCusker W."/>
            <person name="McDonough S."/>
            <person name="Mehta T."/>
            <person name="Meldrim J."/>
            <person name="Meneus L."/>
            <person name="Mihai O."/>
            <person name="Mihalev A."/>
            <person name="Mihova T."/>
            <person name="Mittelman R."/>
            <person name="Mlenga V."/>
            <person name="Montmayeur A."/>
            <person name="Mulrain L."/>
            <person name="Navidi A."/>
            <person name="Naylor J."/>
            <person name="Negash T."/>
            <person name="Nguyen T."/>
            <person name="Nguyen N."/>
            <person name="Nicol R."/>
            <person name="Norbu C."/>
            <person name="Norbu N."/>
            <person name="Novod N."/>
            <person name="O'Neill B."/>
            <person name="Osman S."/>
            <person name="Markiewicz E."/>
            <person name="Oyono O.L."/>
            <person name="Patti C."/>
            <person name="Phunkhang P."/>
            <person name="Pierre F."/>
            <person name="Priest M."/>
            <person name="Raghuraman S."/>
            <person name="Rege F."/>
            <person name="Reyes R."/>
            <person name="Rise C."/>
            <person name="Rogov P."/>
            <person name="Ross K."/>
            <person name="Ryan E."/>
            <person name="Settipalli S."/>
            <person name="Shea T."/>
            <person name="Sherpa N."/>
            <person name="Shi L."/>
            <person name="Shih D."/>
            <person name="Sparrow T."/>
            <person name="Spaulding J."/>
            <person name="Stalker J."/>
            <person name="Stange-Thomann N."/>
            <person name="Stavropoulos S."/>
            <person name="Stone C."/>
            <person name="Strader C."/>
            <person name="Tesfaye S."/>
            <person name="Thomson T."/>
            <person name="Thoulutsang Y."/>
            <person name="Thoulutsang D."/>
            <person name="Topham K."/>
            <person name="Topping I."/>
            <person name="Tsamla T."/>
            <person name="Vassiliev H."/>
            <person name="Vo A."/>
            <person name="Wangchuk T."/>
            <person name="Wangdi T."/>
            <person name="Weiand M."/>
            <person name="Wilkinson J."/>
            <person name="Wilson A."/>
            <person name="Yadav S."/>
            <person name="Young G."/>
            <person name="Yu Q."/>
            <person name="Zembek L."/>
            <person name="Zhong D."/>
            <person name="Zimmer A."/>
            <person name="Zwirko Z."/>
            <person name="Jaffe D.B."/>
            <person name="Alvarez P."/>
            <person name="Brockman W."/>
            <person name="Butler J."/>
            <person name="Chin C."/>
            <person name="Gnerre S."/>
            <person name="Grabherr M."/>
            <person name="Kleber M."/>
            <person name="Mauceli E."/>
            <person name="MacCallum I."/>
        </authorList>
    </citation>
    <scope>NUCLEOTIDE SEQUENCE [LARGE SCALE GENOMIC DNA]</scope>
    <source>
        <strain evidence="12 13">TSC#14021-0224.01</strain>
    </source>
</reference>
<dbReference type="InterPro" id="IPR004327">
    <property type="entry name" value="Phstyr_phstse_ac"/>
</dbReference>
<sequence length="533" mass="59720">MEQQSEVNPQRVAAFFRRSNLGPVCRVQSTSDIEAWLASRAYSTLITYLNDVSTEIQGIRSTDLFPIGQNIRRLSAIFDKLDAMIVANPPAPVALGASLDPGNKGYRRWAHSMLRDIYQIVEEAVPSSKCRHVNELGVYLSGSFGSSTKIEYGTGHELSFLFFMCALFQAEILKQEEDLAASALVLFDRYLQFVRRLQVTYSVNSSNWHGGYSLDKFQFVPFIWGLAQLCYEAPFSPQKMLNEDTIAQYRKAYMLINCVGHIASTNIGTFARHSSQLWSLAALSSWPKIHRSLMFMYMEDILLDVDNLNALRFGEMMSFEQDKAGRHLGNARMGVQSPLRRQMAEDQDDQDQDQDVTPRSGTPSISRSEQNEGARKKPRVEEPLSDCMSNSGLSLGSECSSLSGQTMLANINRCIVIPKCGNIPAAIAPCNANVMGVICTNIRGRHQQSAICNMQCAAWQNGNDVKRPHMAYMGPKISRPRNRLPSNSKQQPTGMQWAARWHRLRVYPPGSTEELEDCELATMKCEGRRTLGA</sequence>
<dbReference type="OrthoDB" id="16120at2759"/>
<evidence type="ECO:0000256" key="7">
    <source>
        <dbReference type="ARBA" id="ARBA00023235"/>
    </source>
</evidence>
<feature type="compositionally biased region" description="Polar residues" evidence="11">
    <location>
        <begin position="357"/>
        <end position="368"/>
    </location>
</feature>
<keyword evidence="5 10" id="KW-0963">Cytoplasm</keyword>
<dbReference type="InterPro" id="IPR043170">
    <property type="entry name" value="PTPA_C_lid"/>
</dbReference>
<dbReference type="CDD" id="cd04087">
    <property type="entry name" value="PTPA"/>
    <property type="match status" value="1"/>
</dbReference>
<reference evidence="12 13" key="2">
    <citation type="journal article" date="2008" name="Bioinformatics">
        <title>Assembly reconciliation.</title>
        <authorList>
            <person name="Zimin A.V."/>
            <person name="Smith D.R."/>
            <person name="Sutton G."/>
            <person name="Yorke J.A."/>
        </authorList>
    </citation>
    <scope>NUCLEOTIDE SEQUENCE [LARGE SCALE GENOMIC DNA]</scope>
    <source>
        <strain evidence="12 13">TSC#14021-0224.01</strain>
    </source>
</reference>
<dbReference type="PANTHER" id="PTHR10012">
    <property type="entry name" value="SERINE/THREONINE-PROTEIN PHOSPHATASE 2A REGULATORY SUBUNIT B"/>
    <property type="match status" value="1"/>
</dbReference>
<dbReference type="EMBL" id="CH954181">
    <property type="protein sequence ID" value="EDV47937.1"/>
    <property type="molecule type" value="Genomic_DNA"/>
</dbReference>
<dbReference type="PhylomeDB" id="B3P2I7"/>
<dbReference type="GO" id="GO:0003755">
    <property type="term" value="F:peptidyl-prolyl cis-trans isomerase activity"/>
    <property type="evidence" value="ECO:0007669"/>
    <property type="project" value="UniProtKB-KW"/>
</dbReference>
<evidence type="ECO:0000313" key="12">
    <source>
        <dbReference type="EMBL" id="EDV47937.1"/>
    </source>
</evidence>